<reference evidence="2 3" key="1">
    <citation type="journal article" date="2014" name="Genome Announc.">
        <title>Draft Genome Sequence of Magnetospirillum sp. Strain SO-1, a Freshwater Magnetotactic Bacterium Isolated from the Ol'khovka River, Russia.</title>
        <authorList>
            <person name="Grouzdev D.S."/>
            <person name="Dziuba M.V."/>
            <person name="Sukhacheva M.S."/>
            <person name="Mardanov A.V."/>
            <person name="Beletskiy A.V."/>
            <person name="Kuznetsov B.B."/>
            <person name="Skryabin K.G."/>
        </authorList>
    </citation>
    <scope>NUCLEOTIDE SEQUENCE [LARGE SCALE GENOMIC DNA]</scope>
    <source>
        <strain evidence="2 3">SO-1</strain>
    </source>
</reference>
<sequence>MGNVHTLSRPVEILTLALSGEAFALEATIVREILDLVPITTVPNAPRYATGLINVRGKVVPLVDLRVRLGMTVEPRTIDTRIVVIEATLDGELTMVGLLADKVYEVAEINMQSIESTPKVGMRWPPEFIRGIGRRNGGFLIILDIDRVFASEPAREDRLHGS</sequence>
<dbReference type="SMART" id="SM00260">
    <property type="entry name" value="CheW"/>
    <property type="match status" value="1"/>
</dbReference>
<dbReference type="InterPro" id="IPR002545">
    <property type="entry name" value="CheW-lke_dom"/>
</dbReference>
<dbReference type="GO" id="GO:0006935">
    <property type="term" value="P:chemotaxis"/>
    <property type="evidence" value="ECO:0007669"/>
    <property type="project" value="InterPro"/>
</dbReference>
<dbReference type="Proteomes" id="UP000011744">
    <property type="component" value="Unassembled WGS sequence"/>
</dbReference>
<protein>
    <submittedName>
        <fullName evidence="2">CheW protein</fullName>
    </submittedName>
</protein>
<dbReference type="InterPro" id="IPR036061">
    <property type="entry name" value="CheW-like_dom_sf"/>
</dbReference>
<dbReference type="PANTHER" id="PTHR22617">
    <property type="entry name" value="CHEMOTAXIS SENSOR HISTIDINE KINASE-RELATED"/>
    <property type="match status" value="1"/>
</dbReference>
<dbReference type="RefSeq" id="WP_008618097.1">
    <property type="nucleotide sequence ID" value="NZ_AONQ01000032.1"/>
</dbReference>
<feature type="domain" description="CheW-like" evidence="1">
    <location>
        <begin position="10"/>
        <end position="154"/>
    </location>
</feature>
<accession>M2ZQF5</accession>
<keyword evidence="3" id="KW-1185">Reference proteome</keyword>
<dbReference type="SUPFAM" id="SSF50341">
    <property type="entry name" value="CheW-like"/>
    <property type="match status" value="1"/>
</dbReference>
<dbReference type="STRING" id="1244869.H261_12899"/>
<dbReference type="eggNOG" id="COG0835">
    <property type="taxonomic scope" value="Bacteria"/>
</dbReference>
<evidence type="ECO:0000313" key="3">
    <source>
        <dbReference type="Proteomes" id="UP000011744"/>
    </source>
</evidence>
<dbReference type="PANTHER" id="PTHR22617:SF23">
    <property type="entry name" value="CHEMOTAXIS PROTEIN CHEW"/>
    <property type="match status" value="1"/>
</dbReference>
<dbReference type="GO" id="GO:0007165">
    <property type="term" value="P:signal transduction"/>
    <property type="evidence" value="ECO:0007669"/>
    <property type="project" value="InterPro"/>
</dbReference>
<dbReference type="GO" id="GO:0005829">
    <property type="term" value="C:cytosol"/>
    <property type="evidence" value="ECO:0007669"/>
    <property type="project" value="TreeGrafter"/>
</dbReference>
<name>M2ZQF5_9PROT</name>
<dbReference type="Pfam" id="PF01584">
    <property type="entry name" value="CheW"/>
    <property type="match status" value="1"/>
</dbReference>
<dbReference type="PATRIC" id="fig|1244869.3.peg.2602"/>
<dbReference type="Gene3D" id="2.40.50.180">
    <property type="entry name" value="CheA-289, Domain 4"/>
    <property type="match status" value="1"/>
</dbReference>
<dbReference type="OrthoDB" id="3291462at2"/>
<proteinExistence type="predicted"/>
<dbReference type="InterPro" id="IPR039315">
    <property type="entry name" value="CheW"/>
</dbReference>
<dbReference type="EMBL" id="AONQ01000032">
    <property type="protein sequence ID" value="EME69552.1"/>
    <property type="molecule type" value="Genomic_DNA"/>
</dbReference>
<dbReference type="AlphaFoldDB" id="M2ZQF5"/>
<organism evidence="2 3">
    <name type="scientific">Paramagnetospirillum caucaseum</name>
    <dbReference type="NCBI Taxonomy" id="1244869"/>
    <lineage>
        <taxon>Bacteria</taxon>
        <taxon>Pseudomonadati</taxon>
        <taxon>Pseudomonadota</taxon>
        <taxon>Alphaproteobacteria</taxon>
        <taxon>Rhodospirillales</taxon>
        <taxon>Magnetospirillaceae</taxon>
        <taxon>Paramagnetospirillum</taxon>
    </lineage>
</organism>
<dbReference type="Gene3D" id="2.30.30.40">
    <property type="entry name" value="SH3 Domains"/>
    <property type="match status" value="1"/>
</dbReference>
<dbReference type="PROSITE" id="PS50851">
    <property type="entry name" value="CHEW"/>
    <property type="match status" value="1"/>
</dbReference>
<gene>
    <name evidence="2" type="ORF">H261_12899</name>
</gene>
<evidence type="ECO:0000313" key="2">
    <source>
        <dbReference type="EMBL" id="EME69552.1"/>
    </source>
</evidence>
<evidence type="ECO:0000259" key="1">
    <source>
        <dbReference type="PROSITE" id="PS50851"/>
    </source>
</evidence>
<comment type="caution">
    <text evidence="2">The sequence shown here is derived from an EMBL/GenBank/DDBJ whole genome shotgun (WGS) entry which is preliminary data.</text>
</comment>